<dbReference type="Pfam" id="PF07690">
    <property type="entry name" value="MFS_1"/>
    <property type="match status" value="2"/>
</dbReference>
<evidence type="ECO:0000259" key="6">
    <source>
        <dbReference type="PROSITE" id="PS50850"/>
    </source>
</evidence>
<keyword evidence="2 5" id="KW-0812">Transmembrane</keyword>
<dbReference type="InterPro" id="IPR051788">
    <property type="entry name" value="MFS_Transporter"/>
</dbReference>
<proteinExistence type="predicted"/>
<keyword evidence="4 5" id="KW-0472">Membrane</keyword>
<keyword evidence="8" id="KW-1185">Reference proteome</keyword>
<evidence type="ECO:0000256" key="5">
    <source>
        <dbReference type="SAM" id="Phobius"/>
    </source>
</evidence>
<name>A0AAE3YH54_9MICC</name>
<evidence type="ECO:0000256" key="3">
    <source>
        <dbReference type="ARBA" id="ARBA00022989"/>
    </source>
</evidence>
<sequence>MTHLRAEAASRATFLHFFLNGFIVTAWTARIPGAAATLKVDNAQLGLLLLMVAVGSILSMSQADRLLARFGTRTTARGGNVVGVLGLVGLSAALGAQSPVWAGAALLVLGVGMGVWDVAMNVEGAHVEHELGRTVMPRYHAGFSVGTVAGAVLGAALAAASVPIAVGLIGAGLVSLVVVALVTPRFLDSGPALEPVPAGQGADPASAAAAATSAPAVKPRSPWTEPRTLLIGVVVMACSLTEGSAMDWVAKGAVDGIHVSESVAAMIFAVFVTAMTLTRWFGTGFVDRFGRVACLRVCLAASLLGLATYVLAPNGWVMAVGVFFWGVGAALGFPLGISAASDEPARAAARVSTVSMIAYTAFFLGPPLLGWLAEAWTIRHALAVIAVPILAALLLAGVTRAQREPASAS</sequence>
<feature type="transmembrane region" description="Helical" evidence="5">
    <location>
        <begin position="262"/>
        <end position="281"/>
    </location>
</feature>
<evidence type="ECO:0000256" key="1">
    <source>
        <dbReference type="ARBA" id="ARBA00004651"/>
    </source>
</evidence>
<evidence type="ECO:0000313" key="8">
    <source>
        <dbReference type="Proteomes" id="UP001247307"/>
    </source>
</evidence>
<dbReference type="SUPFAM" id="SSF103473">
    <property type="entry name" value="MFS general substrate transporter"/>
    <property type="match status" value="1"/>
</dbReference>
<accession>A0AAE3YH54</accession>
<feature type="transmembrane region" description="Helical" evidence="5">
    <location>
        <begin position="12"/>
        <end position="31"/>
    </location>
</feature>
<dbReference type="GO" id="GO:0022857">
    <property type="term" value="F:transmembrane transporter activity"/>
    <property type="evidence" value="ECO:0007669"/>
    <property type="project" value="InterPro"/>
</dbReference>
<feature type="transmembrane region" description="Helical" evidence="5">
    <location>
        <begin position="318"/>
        <end position="339"/>
    </location>
</feature>
<comment type="caution">
    <text evidence="7">The sequence shown here is derived from an EMBL/GenBank/DDBJ whole genome shotgun (WGS) entry which is preliminary data.</text>
</comment>
<organism evidence="7 8">
    <name type="scientific">Falsarthrobacter nasiphocae</name>
    <dbReference type="NCBI Taxonomy" id="189863"/>
    <lineage>
        <taxon>Bacteria</taxon>
        <taxon>Bacillati</taxon>
        <taxon>Actinomycetota</taxon>
        <taxon>Actinomycetes</taxon>
        <taxon>Micrococcales</taxon>
        <taxon>Micrococcaceae</taxon>
        <taxon>Falsarthrobacter</taxon>
    </lineage>
</organism>
<feature type="transmembrane region" description="Helical" evidence="5">
    <location>
        <begin position="43"/>
        <end position="63"/>
    </location>
</feature>
<feature type="transmembrane region" description="Helical" evidence="5">
    <location>
        <begin position="351"/>
        <end position="372"/>
    </location>
</feature>
<evidence type="ECO:0000256" key="2">
    <source>
        <dbReference type="ARBA" id="ARBA00022692"/>
    </source>
</evidence>
<keyword evidence="3 5" id="KW-1133">Transmembrane helix</keyword>
<feature type="transmembrane region" description="Helical" evidence="5">
    <location>
        <begin position="378"/>
        <end position="398"/>
    </location>
</feature>
<dbReference type="PANTHER" id="PTHR23514:SF13">
    <property type="entry name" value="INNER MEMBRANE PROTEIN YBJJ"/>
    <property type="match status" value="1"/>
</dbReference>
<evidence type="ECO:0000256" key="4">
    <source>
        <dbReference type="ARBA" id="ARBA00023136"/>
    </source>
</evidence>
<evidence type="ECO:0000313" key="7">
    <source>
        <dbReference type="EMBL" id="MDR6892100.1"/>
    </source>
</evidence>
<dbReference type="Proteomes" id="UP001247307">
    <property type="component" value="Unassembled WGS sequence"/>
</dbReference>
<dbReference type="RefSeq" id="WP_309850647.1">
    <property type="nucleotide sequence ID" value="NZ_BAAAIU010000005.1"/>
</dbReference>
<comment type="subcellular location">
    <subcellularLocation>
        <location evidence="1">Cell membrane</location>
        <topology evidence="1">Multi-pass membrane protein</topology>
    </subcellularLocation>
</comment>
<dbReference type="CDD" id="cd17393">
    <property type="entry name" value="MFS_MosC_like"/>
    <property type="match status" value="1"/>
</dbReference>
<dbReference type="InterPro" id="IPR036259">
    <property type="entry name" value="MFS_trans_sf"/>
</dbReference>
<protein>
    <submittedName>
        <fullName evidence="7">MFS family permease</fullName>
    </submittedName>
</protein>
<dbReference type="GO" id="GO:0005886">
    <property type="term" value="C:plasma membrane"/>
    <property type="evidence" value="ECO:0007669"/>
    <property type="project" value="UniProtKB-SubCell"/>
</dbReference>
<feature type="transmembrane region" description="Helical" evidence="5">
    <location>
        <begin position="139"/>
        <end position="158"/>
    </location>
</feature>
<dbReference type="InterPro" id="IPR020846">
    <property type="entry name" value="MFS_dom"/>
</dbReference>
<feature type="domain" description="Major facilitator superfamily (MFS) profile" evidence="6">
    <location>
        <begin position="9"/>
        <end position="404"/>
    </location>
</feature>
<reference evidence="7" key="1">
    <citation type="submission" date="2023-07" db="EMBL/GenBank/DDBJ databases">
        <title>Sequencing the genomes of 1000 actinobacteria strains.</title>
        <authorList>
            <person name="Klenk H.-P."/>
        </authorList>
    </citation>
    <scope>NUCLEOTIDE SEQUENCE</scope>
    <source>
        <strain evidence="7">DSM 13988</strain>
    </source>
</reference>
<dbReference type="PANTHER" id="PTHR23514">
    <property type="entry name" value="BYPASS OF STOP CODON PROTEIN 6"/>
    <property type="match status" value="1"/>
</dbReference>
<dbReference type="InterPro" id="IPR011701">
    <property type="entry name" value="MFS"/>
</dbReference>
<feature type="transmembrane region" description="Helical" evidence="5">
    <location>
        <begin position="228"/>
        <end position="250"/>
    </location>
</feature>
<feature type="transmembrane region" description="Helical" evidence="5">
    <location>
        <begin position="293"/>
        <end position="312"/>
    </location>
</feature>
<dbReference type="AlphaFoldDB" id="A0AAE3YH54"/>
<feature type="transmembrane region" description="Helical" evidence="5">
    <location>
        <begin position="100"/>
        <end position="119"/>
    </location>
</feature>
<dbReference type="EMBL" id="JAVDUI010000001">
    <property type="protein sequence ID" value="MDR6892100.1"/>
    <property type="molecule type" value="Genomic_DNA"/>
</dbReference>
<feature type="transmembrane region" description="Helical" evidence="5">
    <location>
        <begin position="75"/>
        <end position="94"/>
    </location>
</feature>
<gene>
    <name evidence="7" type="ORF">J2S35_001040</name>
</gene>
<feature type="transmembrane region" description="Helical" evidence="5">
    <location>
        <begin position="164"/>
        <end position="183"/>
    </location>
</feature>
<dbReference type="PROSITE" id="PS50850">
    <property type="entry name" value="MFS"/>
    <property type="match status" value="1"/>
</dbReference>
<dbReference type="Gene3D" id="1.20.1250.20">
    <property type="entry name" value="MFS general substrate transporter like domains"/>
    <property type="match status" value="2"/>
</dbReference>